<dbReference type="OrthoDB" id="9793353at2"/>
<reference evidence="7 8" key="1">
    <citation type="submission" date="2014-07" db="EMBL/GenBank/DDBJ databases">
        <title>Complete Genome Sequence of Dyella japonica Strain A8 Isolated from Malaysian Tropical Soil.</title>
        <authorList>
            <person name="Hui R.K.H."/>
            <person name="Chen J.-W."/>
            <person name="Chan K.-G."/>
            <person name="Leung F.C.C."/>
        </authorList>
    </citation>
    <scope>NUCLEOTIDE SEQUENCE [LARGE SCALE GENOMIC DNA]</scope>
    <source>
        <strain evidence="7 8">A8</strain>
    </source>
</reference>
<keyword evidence="2 6" id="KW-0699">rRNA-binding</keyword>
<dbReference type="InterPro" id="IPR012677">
    <property type="entry name" value="Nucleotide-bd_a/b_plait_sf"/>
</dbReference>
<evidence type="ECO:0000256" key="1">
    <source>
        <dbReference type="ARBA" id="ARBA00006700"/>
    </source>
</evidence>
<evidence type="ECO:0000313" key="7">
    <source>
        <dbReference type="EMBL" id="AIF49103.1"/>
    </source>
</evidence>
<dbReference type="SUPFAM" id="SSF54189">
    <property type="entry name" value="Ribosomal proteins S24e, L23 and L15e"/>
    <property type="match status" value="1"/>
</dbReference>
<dbReference type="Gene3D" id="3.30.70.330">
    <property type="match status" value="1"/>
</dbReference>
<dbReference type="PANTHER" id="PTHR11620">
    <property type="entry name" value="60S RIBOSOMAL PROTEIN L23A"/>
    <property type="match status" value="1"/>
</dbReference>
<organism evidence="7 8">
    <name type="scientific">Dyella japonica A8</name>
    <dbReference type="NCBI Taxonomy" id="1217721"/>
    <lineage>
        <taxon>Bacteria</taxon>
        <taxon>Pseudomonadati</taxon>
        <taxon>Pseudomonadota</taxon>
        <taxon>Gammaproteobacteria</taxon>
        <taxon>Lysobacterales</taxon>
        <taxon>Rhodanobacteraceae</taxon>
        <taxon>Dyella</taxon>
    </lineage>
</organism>
<keyword evidence="5 6" id="KW-0687">Ribonucleoprotein</keyword>
<dbReference type="GO" id="GO:0006412">
    <property type="term" value="P:translation"/>
    <property type="evidence" value="ECO:0007669"/>
    <property type="project" value="UniProtKB-UniRule"/>
</dbReference>
<evidence type="ECO:0000256" key="4">
    <source>
        <dbReference type="ARBA" id="ARBA00022980"/>
    </source>
</evidence>
<comment type="subunit">
    <text evidence="6">Part of the 50S ribosomal subunit. Contacts protein L29, and trigger factor when it is bound to the ribosome.</text>
</comment>
<dbReference type="EMBL" id="CP008884">
    <property type="protein sequence ID" value="AIF49103.1"/>
    <property type="molecule type" value="Genomic_DNA"/>
</dbReference>
<evidence type="ECO:0000256" key="6">
    <source>
        <dbReference type="HAMAP-Rule" id="MF_01369"/>
    </source>
</evidence>
<dbReference type="FunFam" id="3.30.70.330:FF:000001">
    <property type="entry name" value="50S ribosomal protein L23"/>
    <property type="match status" value="1"/>
</dbReference>
<accession>A0A075KA83</accession>
<dbReference type="NCBIfam" id="NF004363">
    <property type="entry name" value="PRK05738.2-4"/>
    <property type="match status" value="1"/>
</dbReference>
<evidence type="ECO:0000256" key="3">
    <source>
        <dbReference type="ARBA" id="ARBA00022884"/>
    </source>
</evidence>
<dbReference type="NCBIfam" id="NF004359">
    <property type="entry name" value="PRK05738.1-3"/>
    <property type="match status" value="1"/>
</dbReference>
<evidence type="ECO:0000256" key="2">
    <source>
        <dbReference type="ARBA" id="ARBA00022730"/>
    </source>
</evidence>
<dbReference type="HAMAP" id="MF_01369_B">
    <property type="entry name" value="Ribosomal_uL23_B"/>
    <property type="match status" value="1"/>
</dbReference>
<dbReference type="InterPro" id="IPR012678">
    <property type="entry name" value="Ribosomal_uL23/eL15/eS24_sf"/>
</dbReference>
<dbReference type="KEGG" id="dja:HY57_18535"/>
<dbReference type="GO" id="GO:1990904">
    <property type="term" value="C:ribonucleoprotein complex"/>
    <property type="evidence" value="ECO:0007669"/>
    <property type="project" value="UniProtKB-KW"/>
</dbReference>
<dbReference type="Proteomes" id="UP000027987">
    <property type="component" value="Chromosome"/>
</dbReference>
<evidence type="ECO:0000313" key="8">
    <source>
        <dbReference type="Proteomes" id="UP000027987"/>
    </source>
</evidence>
<keyword evidence="4 6" id="KW-0689">Ribosomal protein</keyword>
<dbReference type="STRING" id="1217721.HY57_18535"/>
<dbReference type="PATRIC" id="fig|1217721.7.peg.3806"/>
<comment type="function">
    <text evidence="6">One of the early assembly proteins it binds 23S rRNA. One of the proteins that surrounds the polypeptide exit tunnel on the outside of the ribosome. Forms the main docking site for trigger factor binding to the ribosome.</text>
</comment>
<dbReference type="Pfam" id="PF00276">
    <property type="entry name" value="Ribosomal_L23"/>
    <property type="match status" value="1"/>
</dbReference>
<name>A0A075KA83_9GAMM</name>
<keyword evidence="8" id="KW-1185">Reference proteome</keyword>
<dbReference type="GO" id="GO:0019843">
    <property type="term" value="F:rRNA binding"/>
    <property type="evidence" value="ECO:0007669"/>
    <property type="project" value="UniProtKB-UniRule"/>
</dbReference>
<dbReference type="HOGENOM" id="CLU_037562_3_1_6"/>
<protein>
    <recommendedName>
        <fullName evidence="6">Large ribosomal subunit protein uL23</fullName>
    </recommendedName>
</protein>
<dbReference type="GO" id="GO:0005840">
    <property type="term" value="C:ribosome"/>
    <property type="evidence" value="ECO:0007669"/>
    <property type="project" value="UniProtKB-KW"/>
</dbReference>
<sequence>MSNERILNTLRAPHISEKAARLAEKNQYVFVVAPEATKADVRAAVEQMFDVKVEQVNLVNAKGKVKSFRFRAGSRQGKRKAYVRLADGQTIDVSSKA</sequence>
<evidence type="ECO:0000256" key="5">
    <source>
        <dbReference type="ARBA" id="ARBA00023274"/>
    </source>
</evidence>
<proteinExistence type="inferred from homology"/>
<dbReference type="GO" id="GO:0003735">
    <property type="term" value="F:structural constituent of ribosome"/>
    <property type="evidence" value="ECO:0007669"/>
    <property type="project" value="InterPro"/>
</dbReference>
<keyword evidence="3 6" id="KW-0694">RNA-binding</keyword>
<comment type="similarity">
    <text evidence="1 6">Belongs to the universal ribosomal protein uL23 family.</text>
</comment>
<gene>
    <name evidence="6 7" type="primary">rplW</name>
    <name evidence="7" type="ORF">HY57_18535</name>
</gene>
<dbReference type="AlphaFoldDB" id="A0A075KA83"/>
<dbReference type="InterPro" id="IPR013025">
    <property type="entry name" value="Ribosomal_uL23-like"/>
</dbReference>
<dbReference type="RefSeq" id="WP_019464896.1">
    <property type="nucleotide sequence ID" value="NZ_ALOY01000141.1"/>
</dbReference>